<evidence type="ECO:0000313" key="1">
    <source>
        <dbReference type="EMBL" id="CAA3032228.1"/>
    </source>
</evidence>
<comment type="caution">
    <text evidence="1">The sequence shown here is derived from an EMBL/GenBank/DDBJ whole genome shotgun (WGS) entry which is preliminary data.</text>
</comment>
<dbReference type="EMBL" id="CACTIH010009544">
    <property type="protein sequence ID" value="CAA3032228.1"/>
    <property type="molecule type" value="Genomic_DNA"/>
</dbReference>
<keyword evidence="2" id="KW-1185">Reference proteome</keyword>
<dbReference type="AlphaFoldDB" id="A0A8S0VKM8"/>
<gene>
    <name evidence="1" type="ORF">OLEA9_A076214</name>
</gene>
<name>A0A8S0VKM8_OLEEU</name>
<protein>
    <submittedName>
        <fullName evidence="1">Uncharacterized protein</fullName>
    </submittedName>
</protein>
<evidence type="ECO:0000313" key="2">
    <source>
        <dbReference type="Proteomes" id="UP000594638"/>
    </source>
</evidence>
<dbReference type="Gramene" id="OE9A076214T1">
    <property type="protein sequence ID" value="OE9A076214C1"/>
    <property type="gene ID" value="OE9A076214"/>
</dbReference>
<accession>A0A8S0VKM8</accession>
<organism evidence="1 2">
    <name type="scientific">Olea europaea subsp. europaea</name>
    <dbReference type="NCBI Taxonomy" id="158383"/>
    <lineage>
        <taxon>Eukaryota</taxon>
        <taxon>Viridiplantae</taxon>
        <taxon>Streptophyta</taxon>
        <taxon>Embryophyta</taxon>
        <taxon>Tracheophyta</taxon>
        <taxon>Spermatophyta</taxon>
        <taxon>Magnoliopsida</taxon>
        <taxon>eudicotyledons</taxon>
        <taxon>Gunneridae</taxon>
        <taxon>Pentapetalae</taxon>
        <taxon>asterids</taxon>
        <taxon>lamiids</taxon>
        <taxon>Lamiales</taxon>
        <taxon>Oleaceae</taxon>
        <taxon>Oleeae</taxon>
        <taxon>Olea</taxon>
    </lineage>
</organism>
<dbReference type="Proteomes" id="UP000594638">
    <property type="component" value="Unassembled WGS sequence"/>
</dbReference>
<proteinExistence type="predicted"/>
<sequence length="92" mass="10222">MEGKLEERPYQRHRVGLPDPVAKLPGTAHLRPWNSPGLVAPGLVWPVTFLCGPSPKIGRAKTDVWAGVVIEKAAQESPFVFLCLVDHFYIYV</sequence>
<reference evidence="1 2" key="1">
    <citation type="submission" date="2019-12" db="EMBL/GenBank/DDBJ databases">
        <authorList>
            <person name="Alioto T."/>
            <person name="Alioto T."/>
            <person name="Gomez Garrido J."/>
        </authorList>
    </citation>
    <scope>NUCLEOTIDE SEQUENCE [LARGE SCALE GENOMIC DNA]</scope>
</reference>